<reference evidence="3 4" key="1">
    <citation type="submission" date="2019-05" db="EMBL/GenBank/DDBJ databases">
        <title>Microbulbifer harenosus sp. nov., an alginate-degrading bacterium isolated from coastal sand.</title>
        <authorList>
            <person name="Huang H."/>
            <person name="Mo K."/>
            <person name="Bao S."/>
        </authorList>
    </citation>
    <scope>NUCLEOTIDE SEQUENCE [LARGE SCALE GENOMIC DNA]</scope>
    <source>
        <strain evidence="3 4">HB161719</strain>
    </source>
</reference>
<comment type="caution">
    <text evidence="3">The sequence shown here is derived from an EMBL/GenBank/DDBJ whole genome shotgun (WGS) entry which is preliminary data.</text>
</comment>
<keyword evidence="4" id="KW-1185">Reference proteome</keyword>
<evidence type="ECO:0000256" key="1">
    <source>
        <dbReference type="ARBA" id="ARBA00008853"/>
    </source>
</evidence>
<evidence type="ECO:0000259" key="2">
    <source>
        <dbReference type="Pfam" id="PF08450"/>
    </source>
</evidence>
<dbReference type="EMBL" id="VANI01000002">
    <property type="protein sequence ID" value="TLM79661.1"/>
    <property type="molecule type" value="Genomic_DNA"/>
</dbReference>
<proteinExistence type="inferred from homology"/>
<name>A0ABY2UM91_9GAMM</name>
<dbReference type="Proteomes" id="UP000306791">
    <property type="component" value="Unassembled WGS sequence"/>
</dbReference>
<evidence type="ECO:0000313" key="3">
    <source>
        <dbReference type="EMBL" id="TLM79661.1"/>
    </source>
</evidence>
<dbReference type="InterPro" id="IPR011042">
    <property type="entry name" value="6-blade_b-propeller_TolB-like"/>
</dbReference>
<evidence type="ECO:0000313" key="4">
    <source>
        <dbReference type="Proteomes" id="UP000306791"/>
    </source>
</evidence>
<protein>
    <submittedName>
        <fullName evidence="3">SMP-30/gluconolactonase/LRE family protein</fullName>
    </submittedName>
</protein>
<organism evidence="3 4">
    <name type="scientific">Microbulbifer harenosus</name>
    <dbReference type="NCBI Taxonomy" id="2576840"/>
    <lineage>
        <taxon>Bacteria</taxon>
        <taxon>Pseudomonadati</taxon>
        <taxon>Pseudomonadota</taxon>
        <taxon>Gammaproteobacteria</taxon>
        <taxon>Cellvibrionales</taxon>
        <taxon>Microbulbiferaceae</taxon>
        <taxon>Microbulbifer</taxon>
    </lineage>
</organism>
<comment type="similarity">
    <text evidence="1">Belongs to the SMP-30/CGR1 family.</text>
</comment>
<dbReference type="Gene3D" id="2.120.10.30">
    <property type="entry name" value="TolB, C-terminal domain"/>
    <property type="match status" value="1"/>
</dbReference>
<dbReference type="InterPro" id="IPR013658">
    <property type="entry name" value="SGL"/>
</dbReference>
<dbReference type="Pfam" id="PF08450">
    <property type="entry name" value="SGL"/>
    <property type="match status" value="1"/>
</dbReference>
<dbReference type="InterPro" id="IPR005511">
    <property type="entry name" value="SMP-30"/>
</dbReference>
<dbReference type="PANTHER" id="PTHR10907:SF47">
    <property type="entry name" value="REGUCALCIN"/>
    <property type="match status" value="1"/>
</dbReference>
<accession>A0ABY2UM91</accession>
<sequence>MAVVSEIATGMQGKVELELVNILPVANQLGECPLWHPERQQLYWTDILGCRLYRYTPTTDALEVFDTEERLASFGFIRGSDWLICGFASGIARYQPQSGEVEWLYRLPDQRELRLNDGRVDPQGRFWVGAMIENGDHVARSGFPEAHLYCCDPDGRVTEHLGDIRISNSLSWSSAGDRLYFADSPRHEIYSYEFDAVSGQLGEKILFARTPAGVHPDGSTVDAEGHLWNAHWGASQLVRYGADGAISETFPLPASQPTCCAFGGADFDTLFVTSACCGLDDTQLVREPEAGNLLIYRVHNARGRAEALFAS</sequence>
<feature type="domain" description="SMP-30/Gluconolactonase/LRE-like region" evidence="2">
    <location>
        <begin position="29"/>
        <end position="275"/>
    </location>
</feature>
<dbReference type="PANTHER" id="PTHR10907">
    <property type="entry name" value="REGUCALCIN"/>
    <property type="match status" value="1"/>
</dbReference>
<gene>
    <name evidence="3" type="ORF">FDY93_02000</name>
</gene>
<dbReference type="SUPFAM" id="SSF63829">
    <property type="entry name" value="Calcium-dependent phosphotriesterase"/>
    <property type="match status" value="1"/>
</dbReference>
<dbReference type="PRINTS" id="PR01790">
    <property type="entry name" value="SMP30FAMILY"/>
</dbReference>